<dbReference type="Pfam" id="PF23598">
    <property type="entry name" value="LRR_14"/>
    <property type="match status" value="1"/>
</dbReference>
<evidence type="ECO:0000313" key="6">
    <source>
        <dbReference type="Proteomes" id="UP001443914"/>
    </source>
</evidence>
<dbReference type="PANTHER" id="PTHR36766">
    <property type="entry name" value="PLANT BROAD-SPECTRUM MILDEW RESISTANCE PROTEIN RPW8"/>
    <property type="match status" value="1"/>
</dbReference>
<comment type="caution">
    <text evidence="5">The sequence shown here is derived from an EMBL/GenBank/DDBJ whole genome shotgun (WGS) entry which is preliminary data.</text>
</comment>
<organism evidence="5 6">
    <name type="scientific">Saponaria officinalis</name>
    <name type="common">Common soapwort</name>
    <name type="synonym">Lychnis saponaria</name>
    <dbReference type="NCBI Taxonomy" id="3572"/>
    <lineage>
        <taxon>Eukaryota</taxon>
        <taxon>Viridiplantae</taxon>
        <taxon>Streptophyta</taxon>
        <taxon>Embryophyta</taxon>
        <taxon>Tracheophyta</taxon>
        <taxon>Spermatophyta</taxon>
        <taxon>Magnoliopsida</taxon>
        <taxon>eudicotyledons</taxon>
        <taxon>Gunneridae</taxon>
        <taxon>Pentapetalae</taxon>
        <taxon>Caryophyllales</taxon>
        <taxon>Caryophyllaceae</taxon>
        <taxon>Caryophylleae</taxon>
        <taxon>Saponaria</taxon>
    </lineage>
</organism>
<evidence type="ECO:0000313" key="5">
    <source>
        <dbReference type="EMBL" id="KAK9664367.1"/>
    </source>
</evidence>
<keyword evidence="2" id="KW-0611">Plant defense</keyword>
<gene>
    <name evidence="5" type="ORF">RND81_14G036600</name>
</gene>
<dbReference type="Pfam" id="PF23559">
    <property type="entry name" value="WHD_DRP"/>
    <property type="match status" value="1"/>
</dbReference>
<dbReference type="InterPro" id="IPR032675">
    <property type="entry name" value="LRR_dom_sf"/>
</dbReference>
<dbReference type="GO" id="GO:0006952">
    <property type="term" value="P:defense response"/>
    <property type="evidence" value="ECO:0007669"/>
    <property type="project" value="UniProtKB-KW"/>
</dbReference>
<dbReference type="PANTHER" id="PTHR36766:SF57">
    <property type="entry name" value="DISEASE RESISTANCE PROTEIN RGA1"/>
    <property type="match status" value="1"/>
</dbReference>
<protein>
    <submittedName>
        <fullName evidence="5">Uncharacterized protein</fullName>
    </submittedName>
</protein>
<keyword evidence="1" id="KW-0677">Repeat</keyword>
<dbReference type="InterPro" id="IPR058922">
    <property type="entry name" value="WHD_DRP"/>
</dbReference>
<proteinExistence type="predicted"/>
<reference evidence="5" key="1">
    <citation type="submission" date="2024-03" db="EMBL/GenBank/DDBJ databases">
        <title>WGS assembly of Saponaria officinalis var. Norfolk2.</title>
        <authorList>
            <person name="Jenkins J."/>
            <person name="Shu S."/>
            <person name="Grimwood J."/>
            <person name="Barry K."/>
            <person name="Goodstein D."/>
            <person name="Schmutz J."/>
            <person name="Leebens-Mack J."/>
            <person name="Osbourn A."/>
        </authorList>
    </citation>
    <scope>NUCLEOTIDE SEQUENCE [LARGE SCALE GENOMIC DNA]</scope>
    <source>
        <strain evidence="5">JIC</strain>
    </source>
</reference>
<keyword evidence="6" id="KW-1185">Reference proteome</keyword>
<accession>A0AAW1GI48</accession>
<dbReference type="AlphaFoldDB" id="A0AAW1GI48"/>
<evidence type="ECO:0000256" key="2">
    <source>
        <dbReference type="ARBA" id="ARBA00022821"/>
    </source>
</evidence>
<evidence type="ECO:0000259" key="4">
    <source>
        <dbReference type="Pfam" id="PF23598"/>
    </source>
</evidence>
<name>A0AAW1GI48_SAPOF</name>
<dbReference type="Gene3D" id="1.10.10.10">
    <property type="entry name" value="Winged helix-like DNA-binding domain superfamily/Winged helix DNA-binding domain"/>
    <property type="match status" value="1"/>
</dbReference>
<evidence type="ECO:0000259" key="3">
    <source>
        <dbReference type="Pfam" id="PF23559"/>
    </source>
</evidence>
<dbReference type="EMBL" id="JBDFQZ010000014">
    <property type="protein sequence ID" value="KAK9664367.1"/>
    <property type="molecule type" value="Genomic_DNA"/>
</dbReference>
<dbReference type="Gene3D" id="3.80.10.10">
    <property type="entry name" value="Ribonuclease Inhibitor"/>
    <property type="match status" value="2"/>
</dbReference>
<dbReference type="InterPro" id="IPR055414">
    <property type="entry name" value="LRR_R13L4/SHOC2-like"/>
</dbReference>
<feature type="domain" description="Disease resistance R13L4/SHOC-2-like LRR" evidence="4">
    <location>
        <begin position="175"/>
        <end position="279"/>
    </location>
</feature>
<evidence type="ECO:0000256" key="1">
    <source>
        <dbReference type="ARBA" id="ARBA00022737"/>
    </source>
</evidence>
<dbReference type="InterPro" id="IPR036388">
    <property type="entry name" value="WH-like_DNA-bd_sf"/>
</dbReference>
<dbReference type="Proteomes" id="UP001443914">
    <property type="component" value="Unassembled WGS sequence"/>
</dbReference>
<sequence>MNMDNLNQLDGQYSTVKQLLKLSYDKLPSHLKPCFAHLSLFAKDIDYPADYLFYCWSALGLLRLCDGSCLEHKIFIELLSRSMLQDVKWFFDKEVATFKIHDLLHDLAGDVLGKELAVVTRSNISMPDSSRYIAWGLSDLSDKEFPEQVKARKARAFVFHYEMRSVSQSFLKGIISEMPCLRVLHLAGSQFEELPSSIGKLKHLRFLNLSKNALLRSIPESICKLLNLESLLLDRCIQLKQLPRGIYKLTSLRYFCLTTCQTSLVGTNFNRLPSLQLLELHSCMRLVSFWDDEDVGRLTSLRKLRIVNCPKLATLPNSMKLLAGLEELVIVNCDELDLERGECLSGLLSLQKLSIVGVPRLSCLPNGLQSAAISLRYLWIIECGGLAELPNWIQSCVSLQDLSIENCRNLLSLPTYITEMCNPWWRRLVSNSACP</sequence>
<dbReference type="SUPFAM" id="SSF52058">
    <property type="entry name" value="L domain-like"/>
    <property type="match status" value="1"/>
</dbReference>
<feature type="domain" description="Disease resistance protein winged helix" evidence="3">
    <location>
        <begin position="40"/>
        <end position="108"/>
    </location>
</feature>